<dbReference type="EMBL" id="BGZK01000158">
    <property type="protein sequence ID" value="GBP24158.1"/>
    <property type="molecule type" value="Genomic_DNA"/>
</dbReference>
<feature type="compositionally biased region" description="Basic and acidic residues" evidence="1">
    <location>
        <begin position="149"/>
        <end position="159"/>
    </location>
</feature>
<protein>
    <submittedName>
        <fullName evidence="2">Uncharacterized protein</fullName>
    </submittedName>
</protein>
<feature type="region of interest" description="Disordered" evidence="1">
    <location>
        <begin position="23"/>
        <end position="51"/>
    </location>
</feature>
<dbReference type="Proteomes" id="UP000299102">
    <property type="component" value="Unassembled WGS sequence"/>
</dbReference>
<dbReference type="OrthoDB" id="8123886at2759"/>
<evidence type="ECO:0000313" key="3">
    <source>
        <dbReference type="Proteomes" id="UP000299102"/>
    </source>
</evidence>
<dbReference type="AlphaFoldDB" id="A0A4C1UCQ6"/>
<name>A0A4C1UCQ6_EUMVA</name>
<accession>A0A4C1UCQ6</accession>
<organism evidence="2 3">
    <name type="scientific">Eumeta variegata</name>
    <name type="common">Bagworm moth</name>
    <name type="synonym">Eumeta japonica</name>
    <dbReference type="NCBI Taxonomy" id="151549"/>
    <lineage>
        <taxon>Eukaryota</taxon>
        <taxon>Metazoa</taxon>
        <taxon>Ecdysozoa</taxon>
        <taxon>Arthropoda</taxon>
        <taxon>Hexapoda</taxon>
        <taxon>Insecta</taxon>
        <taxon>Pterygota</taxon>
        <taxon>Neoptera</taxon>
        <taxon>Endopterygota</taxon>
        <taxon>Lepidoptera</taxon>
        <taxon>Glossata</taxon>
        <taxon>Ditrysia</taxon>
        <taxon>Tineoidea</taxon>
        <taxon>Psychidae</taxon>
        <taxon>Oiketicinae</taxon>
        <taxon>Eumeta</taxon>
    </lineage>
</organism>
<evidence type="ECO:0000313" key="2">
    <source>
        <dbReference type="EMBL" id="GBP24158.1"/>
    </source>
</evidence>
<reference evidence="2 3" key="1">
    <citation type="journal article" date="2019" name="Commun. Biol.">
        <title>The bagworm genome reveals a unique fibroin gene that provides high tensile strength.</title>
        <authorList>
            <person name="Kono N."/>
            <person name="Nakamura H."/>
            <person name="Ohtoshi R."/>
            <person name="Tomita M."/>
            <person name="Numata K."/>
            <person name="Arakawa K."/>
        </authorList>
    </citation>
    <scope>NUCLEOTIDE SEQUENCE [LARGE SCALE GENOMIC DNA]</scope>
</reference>
<keyword evidence="3" id="KW-1185">Reference proteome</keyword>
<comment type="caution">
    <text evidence="2">The sequence shown here is derived from an EMBL/GenBank/DDBJ whole genome shotgun (WGS) entry which is preliminary data.</text>
</comment>
<evidence type="ECO:0000256" key="1">
    <source>
        <dbReference type="SAM" id="MobiDB-lite"/>
    </source>
</evidence>
<feature type="compositionally biased region" description="Polar residues" evidence="1">
    <location>
        <begin position="23"/>
        <end position="47"/>
    </location>
</feature>
<proteinExistence type="predicted"/>
<sequence length="238" mass="26283">MNKPWPISCTKTYYSTLWRTVGKSNSQDAPASQNAKTSKPANSSQNGKVIKAKAPTAAKVATDEADVIATPTPKKSQKPPPLFIHDKGRWSEIRKQCVSKSIAISNARNTARGLKVQPVAIPDFRNLSVLLATLKVAYHTYSLKEEREFRSFSRSTKDRRGQRRPYHPKPSSAIGASNYKSRPISGGGSSRLIERGGADGGRLWGDGGGVSHRNSHLPDVMKQWKLFTLVFCEIVVWH</sequence>
<feature type="region of interest" description="Disordered" evidence="1">
    <location>
        <begin position="149"/>
        <end position="192"/>
    </location>
</feature>
<gene>
    <name evidence="2" type="ORF">EVAR_10382_1</name>
</gene>